<evidence type="ECO:0000256" key="1">
    <source>
        <dbReference type="SAM" id="Phobius"/>
    </source>
</evidence>
<reference evidence="2 3" key="1">
    <citation type="journal article" date="2013" name="Proc. Natl. Acad. Sci. U.S.A.">
        <title>Genome of an arbuscular mycorrhizal fungus provides insight into the oldest plant symbiosis.</title>
        <authorList>
            <person name="Tisserant E."/>
            <person name="Malbreil M."/>
            <person name="Kuo A."/>
            <person name="Kohler A."/>
            <person name="Symeonidi A."/>
            <person name="Balestrini R."/>
            <person name="Charron P."/>
            <person name="Duensing N."/>
            <person name="Frei Dit Frey N."/>
            <person name="Gianinazzi-Pearson V."/>
            <person name="Gilbert L.B."/>
            <person name="Handa Y."/>
            <person name="Herr J.R."/>
            <person name="Hijri M."/>
            <person name="Koul R."/>
            <person name="Kawaguchi M."/>
            <person name="Krajinski F."/>
            <person name="Lammers P.J."/>
            <person name="Masclaux F.G."/>
            <person name="Murat C."/>
            <person name="Morin E."/>
            <person name="Ndikumana S."/>
            <person name="Pagni M."/>
            <person name="Petitpierre D."/>
            <person name="Requena N."/>
            <person name="Rosikiewicz P."/>
            <person name="Riley R."/>
            <person name="Saito K."/>
            <person name="San Clemente H."/>
            <person name="Shapiro H."/>
            <person name="van Tuinen D."/>
            <person name="Becard G."/>
            <person name="Bonfante P."/>
            <person name="Paszkowski U."/>
            <person name="Shachar-Hill Y.Y."/>
            <person name="Tuskan G.A."/>
            <person name="Young P.W."/>
            <person name="Sanders I.R."/>
            <person name="Henrissat B."/>
            <person name="Rensing S.A."/>
            <person name="Grigoriev I.V."/>
            <person name="Corradi N."/>
            <person name="Roux C."/>
            <person name="Martin F."/>
        </authorList>
    </citation>
    <scope>NUCLEOTIDE SEQUENCE [LARGE SCALE GENOMIC DNA]</scope>
    <source>
        <strain evidence="2 3">DAOM 197198</strain>
    </source>
</reference>
<protein>
    <submittedName>
        <fullName evidence="2">Uncharacterized protein</fullName>
    </submittedName>
</protein>
<keyword evidence="3" id="KW-1185">Reference proteome</keyword>
<dbReference type="Proteomes" id="UP000018888">
    <property type="component" value="Unassembled WGS sequence"/>
</dbReference>
<organism evidence="2 3">
    <name type="scientific">Rhizophagus irregularis (strain DAOM 181602 / DAOM 197198 / MUCL 43194)</name>
    <name type="common">Arbuscular mycorrhizal fungus</name>
    <name type="synonym">Glomus intraradices</name>
    <dbReference type="NCBI Taxonomy" id="747089"/>
    <lineage>
        <taxon>Eukaryota</taxon>
        <taxon>Fungi</taxon>
        <taxon>Fungi incertae sedis</taxon>
        <taxon>Mucoromycota</taxon>
        <taxon>Glomeromycotina</taxon>
        <taxon>Glomeromycetes</taxon>
        <taxon>Glomerales</taxon>
        <taxon>Glomeraceae</taxon>
        <taxon>Rhizophagus</taxon>
    </lineage>
</organism>
<evidence type="ECO:0000313" key="3">
    <source>
        <dbReference type="Proteomes" id="UP000018888"/>
    </source>
</evidence>
<accession>A0A2P4QLS7</accession>
<feature type="transmembrane region" description="Helical" evidence="1">
    <location>
        <begin position="20"/>
        <end position="45"/>
    </location>
</feature>
<gene>
    <name evidence="2" type="ORF">GLOIN_2v640326</name>
</gene>
<comment type="caution">
    <text evidence="2">The sequence shown here is derived from an EMBL/GenBank/DDBJ whole genome shotgun (WGS) entry which is preliminary data.</text>
</comment>
<dbReference type="EMBL" id="AUPC02000031">
    <property type="protein sequence ID" value="POG78576.1"/>
    <property type="molecule type" value="Genomic_DNA"/>
</dbReference>
<reference evidence="2 3" key="2">
    <citation type="journal article" date="2018" name="New Phytol.">
        <title>High intraspecific genome diversity in the model arbuscular mycorrhizal symbiont Rhizophagus irregularis.</title>
        <authorList>
            <person name="Chen E.C.H."/>
            <person name="Morin E."/>
            <person name="Beaudet D."/>
            <person name="Noel J."/>
            <person name="Yildirir G."/>
            <person name="Ndikumana S."/>
            <person name="Charron P."/>
            <person name="St-Onge C."/>
            <person name="Giorgi J."/>
            <person name="Kruger M."/>
            <person name="Marton T."/>
            <person name="Ropars J."/>
            <person name="Grigoriev I.V."/>
            <person name="Hainaut M."/>
            <person name="Henrissat B."/>
            <person name="Roux C."/>
            <person name="Martin F."/>
            <person name="Corradi N."/>
        </authorList>
    </citation>
    <scope>NUCLEOTIDE SEQUENCE [LARGE SCALE GENOMIC DNA]</scope>
    <source>
        <strain evidence="2 3">DAOM 197198</strain>
    </source>
</reference>
<sequence>MNASCLLVPFPRFFRSQRYFSFLLFLFLTYILLTLCFLLLYFIIFRSFSPSGSAIKVQLFFTLRFVSYYSFFIFFYFVS</sequence>
<keyword evidence="1" id="KW-1133">Transmembrane helix</keyword>
<keyword evidence="1" id="KW-0812">Transmembrane</keyword>
<keyword evidence="1" id="KW-0472">Membrane</keyword>
<name>A0A2P4QLS7_RHIID</name>
<dbReference type="AlphaFoldDB" id="A0A2P4QLS7"/>
<feature type="transmembrane region" description="Helical" evidence="1">
    <location>
        <begin position="57"/>
        <end position="78"/>
    </location>
</feature>
<proteinExistence type="predicted"/>
<evidence type="ECO:0000313" key="2">
    <source>
        <dbReference type="EMBL" id="POG78576.1"/>
    </source>
</evidence>